<dbReference type="Pfam" id="PF07995">
    <property type="entry name" value="GSDH"/>
    <property type="match status" value="1"/>
</dbReference>
<dbReference type="SUPFAM" id="SSF49785">
    <property type="entry name" value="Galactose-binding domain-like"/>
    <property type="match status" value="2"/>
</dbReference>
<dbReference type="InterPro" id="IPR008979">
    <property type="entry name" value="Galactose-bd-like_sf"/>
</dbReference>
<dbReference type="SUPFAM" id="SSF63446">
    <property type="entry name" value="Type I dockerin domain"/>
    <property type="match status" value="1"/>
</dbReference>
<dbReference type="KEGG" id="lpav:PLANPX_4855"/>
<dbReference type="PROSITE" id="PS50835">
    <property type="entry name" value="IG_LIKE"/>
    <property type="match status" value="1"/>
</dbReference>
<dbReference type="InterPro" id="IPR018247">
    <property type="entry name" value="EF_Hand_1_Ca_BS"/>
</dbReference>
<dbReference type="Gene3D" id="2.60.120.1060">
    <property type="entry name" value="NPCBM/NEW2 domain"/>
    <property type="match status" value="1"/>
</dbReference>
<dbReference type="InterPro" id="IPR003599">
    <property type="entry name" value="Ig_sub"/>
</dbReference>
<dbReference type="Gene3D" id="2.60.40.10">
    <property type="entry name" value="Immunoglobulins"/>
    <property type="match status" value="1"/>
</dbReference>
<dbReference type="Gene3D" id="2.60.120.430">
    <property type="entry name" value="Galactose-binding lectin"/>
    <property type="match status" value="1"/>
</dbReference>
<dbReference type="InterPro" id="IPR036179">
    <property type="entry name" value="Ig-like_dom_sf"/>
</dbReference>
<dbReference type="SUPFAM" id="SSF50952">
    <property type="entry name" value="Soluble quinoprotein glucose dehydrogenase"/>
    <property type="match status" value="1"/>
</dbReference>
<sequence>MSKQLRWRRRRPRNVVPPTSRGRSAFAASLSLGFETLEDRRMLATVPAGFTESVVASNLTSPIAMTAEPSGHRLWVAFQDGRLGVIEHDALQSQLAYTLPCDGTGERGFQGIALDPDFETNGFIYVYYTATSPESHNRLSRLTVDPTTDKTILPGSEVVLLDLPLFSQLPTNKAPIWHMGGAIQFLSDGTLTIQIGDHQNNSIVQNNNAPLGKVLRVNRDGSPRTDNPFYNPADTNPAGGNDWSGNAPGDVDWIDYVWASGLRNPFSSDVDPVTGRYFINDVGEGTWEEIDEATVAGRNFGWPLTEGAFNPATFPTFTNPVLAYNHSEDSAITGGAFYSGVLPQFPAQYQGGYFYSQFTAGRIKYVDPANPAAAVTFATGAEYPMNIEVTSDGSLYYIARGAGAGGAPGIGTGSIRKIQFAANIAPQINQHPSNALVSLGQNAIFTASAAGSTPLNYQWQRYNGSAFVNIPGATSATLTLNNVSLADNGAQVRVVVTNIVGNAVSNVATLAVTTDTPPTPTIVTPTLSKTYVGGETISFSATAQDLEDGALGGSAMTWQVDLHHDTHSHPFMPPTAGISSGSFVIPTIGEISPNVWYRITLTVVDSAGLKTSIFRDVHPVTSNFTVMTNFGGGQILIDGQPQAAPLTTTGVVNIERTLTAPLTQLTSTGALATFVRWQDGETNNTRTIATPASGQAYIALYADASGSLAFLSDLPVANAPAPNGWGPIERDTSNGEAAAGDGVPMAIQGVGYVKGLGVHAFSDVQYQLGGKFERFIADVGVDDETGDNGSVTFQVYADNVLLFNSGTMTGASASQKVDVSVVGVQVLRLVVGNAGNGDGLDHADWANARLIGDQTGSQVYVNFQTASAATPAGYLADAGLVFGNRGNGQSYGWSSDHTDVARDRDANADQRLDTLNQFHAGQSWELALPNGVYAVTVSIGDPSFTSAHTLNVEGISFWNNATLAANQFKQRTMMVTVADGRLTLDAGNAVERGTRPNYIEVIPTAAPTLFPLRLGDFNADGRVDGADFLRWQRSYGATSSTHAQGDADEDGDVDQADLAVWKATFGASNPPAIAASSVAAVAIPDSLAAPASIAGADSPTAHSADEVLTETLAERRPFALTTLGLASELPTGRTEMLRARNIEPTPSSGHEEPTAPSLNRRVWAKSEASHATLNAGNHQAHDDAFAAIDFTTLRHWSGDLRQLARQ</sequence>
<evidence type="ECO:0000259" key="2">
    <source>
        <dbReference type="PROSITE" id="PS50835"/>
    </source>
</evidence>
<dbReference type="SMART" id="SM00776">
    <property type="entry name" value="NPCBM"/>
    <property type="match status" value="1"/>
</dbReference>
<dbReference type="PANTHER" id="PTHR19328:SF13">
    <property type="entry name" value="HIPL1 PROTEIN"/>
    <property type="match status" value="1"/>
</dbReference>
<protein>
    <recommendedName>
        <fullName evidence="2">Ig-like domain-containing protein</fullName>
    </recommendedName>
</protein>
<evidence type="ECO:0000256" key="1">
    <source>
        <dbReference type="SAM" id="MobiDB-lite"/>
    </source>
</evidence>
<dbReference type="AlphaFoldDB" id="A0A5K7XL99"/>
<feature type="domain" description="Ig-like" evidence="2">
    <location>
        <begin position="426"/>
        <end position="489"/>
    </location>
</feature>
<dbReference type="PANTHER" id="PTHR19328">
    <property type="entry name" value="HEDGEHOG-INTERACTING PROTEIN"/>
    <property type="match status" value="1"/>
</dbReference>
<dbReference type="InterPro" id="IPR038637">
    <property type="entry name" value="NPCBM_sf"/>
</dbReference>
<dbReference type="SMART" id="SM00409">
    <property type="entry name" value="IG"/>
    <property type="match status" value="1"/>
</dbReference>
<dbReference type="InterPro" id="IPR036439">
    <property type="entry name" value="Dockerin_dom_sf"/>
</dbReference>
<keyword evidence="4" id="KW-1185">Reference proteome</keyword>
<evidence type="ECO:0000313" key="3">
    <source>
        <dbReference type="EMBL" id="BBO35243.1"/>
    </source>
</evidence>
<evidence type="ECO:0000313" key="4">
    <source>
        <dbReference type="Proteomes" id="UP000326837"/>
    </source>
</evidence>
<dbReference type="InterPro" id="IPR007110">
    <property type="entry name" value="Ig-like_dom"/>
</dbReference>
<dbReference type="InterPro" id="IPR002105">
    <property type="entry name" value="Dockerin_1_rpt"/>
</dbReference>
<dbReference type="InterPro" id="IPR013783">
    <property type="entry name" value="Ig-like_fold"/>
</dbReference>
<feature type="region of interest" description="Disordered" evidence="1">
    <location>
        <begin position="1"/>
        <end position="21"/>
    </location>
</feature>
<feature type="compositionally biased region" description="Basic residues" evidence="1">
    <location>
        <begin position="1"/>
        <end position="13"/>
    </location>
</feature>
<dbReference type="Pfam" id="PF08305">
    <property type="entry name" value="NPCBM"/>
    <property type="match status" value="1"/>
</dbReference>
<dbReference type="InterPro" id="IPR012938">
    <property type="entry name" value="Glc/Sorbosone_DH"/>
</dbReference>
<dbReference type="Gene3D" id="2.120.10.30">
    <property type="entry name" value="TolB, C-terminal domain"/>
    <property type="match status" value="1"/>
</dbReference>
<proteinExistence type="predicted"/>
<dbReference type="PROSITE" id="PS00018">
    <property type="entry name" value="EF_HAND_1"/>
    <property type="match status" value="2"/>
</dbReference>
<dbReference type="CDD" id="cd00096">
    <property type="entry name" value="Ig"/>
    <property type="match status" value="1"/>
</dbReference>
<dbReference type="GO" id="GO:0000272">
    <property type="term" value="P:polysaccharide catabolic process"/>
    <property type="evidence" value="ECO:0007669"/>
    <property type="project" value="InterPro"/>
</dbReference>
<dbReference type="Pfam" id="PF00404">
    <property type="entry name" value="Dockerin_1"/>
    <property type="match status" value="1"/>
</dbReference>
<dbReference type="GO" id="GO:0004553">
    <property type="term" value="F:hydrolase activity, hydrolyzing O-glycosyl compounds"/>
    <property type="evidence" value="ECO:0007669"/>
    <property type="project" value="InterPro"/>
</dbReference>
<dbReference type="InterPro" id="IPR013222">
    <property type="entry name" value="Glyco_hyd_98_carb-bd"/>
</dbReference>
<dbReference type="Gene3D" id="1.10.1330.10">
    <property type="entry name" value="Dockerin domain"/>
    <property type="match status" value="1"/>
</dbReference>
<dbReference type="InterPro" id="IPR011041">
    <property type="entry name" value="Quinoprot_gluc/sorb_DH_b-prop"/>
</dbReference>
<dbReference type="Proteomes" id="UP000326837">
    <property type="component" value="Chromosome"/>
</dbReference>
<accession>A0A5K7XL99</accession>
<dbReference type="InterPro" id="IPR011042">
    <property type="entry name" value="6-blade_b-propeller_TolB-like"/>
</dbReference>
<dbReference type="SUPFAM" id="SSF48726">
    <property type="entry name" value="Immunoglobulin"/>
    <property type="match status" value="1"/>
</dbReference>
<reference evidence="4" key="1">
    <citation type="submission" date="2019-10" db="EMBL/GenBank/DDBJ databases">
        <title>Lacipirellula parvula gen. nov., sp. nov., representing a lineage of planctomycetes widespread in freshwater anoxic habitats, and description of the family Lacipirellulaceae.</title>
        <authorList>
            <person name="Dedysh S.N."/>
            <person name="Kulichevskaya I.S."/>
            <person name="Beletsky A.V."/>
            <person name="Rakitin A.L."/>
            <person name="Mardanov A.V."/>
            <person name="Ivanova A.A."/>
            <person name="Saltykova V.X."/>
            <person name="Rijpstra W.I.C."/>
            <person name="Sinninghe Damste J.S."/>
            <person name="Ravin N.V."/>
        </authorList>
    </citation>
    <scope>NUCLEOTIDE SEQUENCE [LARGE SCALE GENOMIC DNA]</scope>
    <source>
        <strain evidence="4">PX69</strain>
    </source>
</reference>
<gene>
    <name evidence="3" type="ORF">PLANPX_4855</name>
</gene>
<name>A0A5K7XL99_9BACT</name>
<dbReference type="EMBL" id="AP021861">
    <property type="protein sequence ID" value="BBO35243.1"/>
    <property type="molecule type" value="Genomic_DNA"/>
</dbReference>
<organism evidence="3 4">
    <name type="scientific">Lacipirellula parvula</name>
    <dbReference type="NCBI Taxonomy" id="2650471"/>
    <lineage>
        <taxon>Bacteria</taxon>
        <taxon>Pseudomonadati</taxon>
        <taxon>Planctomycetota</taxon>
        <taxon>Planctomycetia</taxon>
        <taxon>Pirellulales</taxon>
        <taxon>Lacipirellulaceae</taxon>
        <taxon>Lacipirellula</taxon>
    </lineage>
</organism>